<feature type="transmembrane region" description="Helical" evidence="21">
    <location>
        <begin position="664"/>
        <end position="687"/>
    </location>
</feature>
<organism evidence="23 24">
    <name type="scientific">Petromyzon marinus</name>
    <name type="common">Sea lamprey</name>
    <dbReference type="NCBI Taxonomy" id="7757"/>
    <lineage>
        <taxon>Eukaryota</taxon>
        <taxon>Metazoa</taxon>
        <taxon>Chordata</taxon>
        <taxon>Craniata</taxon>
        <taxon>Vertebrata</taxon>
        <taxon>Cyclostomata</taxon>
        <taxon>Hyperoartia</taxon>
        <taxon>Petromyzontiformes</taxon>
        <taxon>Petromyzontidae</taxon>
        <taxon>Petromyzon</taxon>
    </lineage>
</organism>
<dbReference type="GO" id="GO:0006171">
    <property type="term" value="P:cAMP biosynthetic process"/>
    <property type="evidence" value="ECO:0007669"/>
    <property type="project" value="UniProtKB-KW"/>
</dbReference>
<dbReference type="InterPro" id="IPR009398">
    <property type="entry name" value="Adcy_conserved_dom"/>
</dbReference>
<evidence type="ECO:0000256" key="15">
    <source>
        <dbReference type="ARBA" id="ARBA00023239"/>
    </source>
</evidence>
<keyword evidence="10 16" id="KW-0460">Magnesium</keyword>
<dbReference type="PROSITE" id="PS00452">
    <property type="entry name" value="GUANYLATE_CYCLASE_1"/>
    <property type="match status" value="2"/>
</dbReference>
<feature type="transmembrane region" description="Helical" evidence="21">
    <location>
        <begin position="45"/>
        <end position="65"/>
    </location>
</feature>
<dbReference type="GO" id="GO:0007189">
    <property type="term" value="P:adenylate cyclase-activating G protein-coupled receptor signaling pathway"/>
    <property type="evidence" value="ECO:0007669"/>
    <property type="project" value="TreeGrafter"/>
</dbReference>
<dbReference type="Pfam" id="PF16214">
    <property type="entry name" value="AC_N"/>
    <property type="match status" value="1"/>
</dbReference>
<evidence type="ECO:0000256" key="17">
    <source>
        <dbReference type="PIRSR" id="PIRSR039050-50"/>
    </source>
</evidence>
<comment type="cofactor">
    <cofactor evidence="18">
        <name>Mg(2+)</name>
        <dbReference type="ChEBI" id="CHEBI:18420"/>
    </cofactor>
    <cofactor evidence="18">
        <name>Mn(2+)</name>
        <dbReference type="ChEBI" id="CHEBI:29035"/>
    </cofactor>
    <text evidence="18">Binds 2 magnesium ions per subunit. Is also active with manganese (in vitro).</text>
</comment>
<evidence type="ECO:0000256" key="6">
    <source>
        <dbReference type="ARBA" id="ARBA00022723"/>
    </source>
</evidence>
<evidence type="ECO:0000256" key="8">
    <source>
        <dbReference type="ARBA" id="ARBA00022741"/>
    </source>
</evidence>
<evidence type="ECO:0000313" key="24">
    <source>
        <dbReference type="RefSeq" id="XP_032816336.1"/>
    </source>
</evidence>
<keyword evidence="23" id="KW-1185">Reference proteome</keyword>
<dbReference type="Pfam" id="PF00211">
    <property type="entry name" value="Guanylate_cyc"/>
    <property type="match status" value="2"/>
</dbReference>
<evidence type="ECO:0000256" key="19">
    <source>
        <dbReference type="RuleBase" id="RU000405"/>
    </source>
</evidence>
<reference evidence="24" key="1">
    <citation type="submission" date="2025-08" db="UniProtKB">
        <authorList>
            <consortium name="RefSeq"/>
        </authorList>
    </citation>
    <scope>IDENTIFICATION</scope>
    <source>
        <tissue evidence="24">Sperm</tissue>
    </source>
</reference>
<keyword evidence="8 16" id="KW-0547">Nucleotide-binding</keyword>
<evidence type="ECO:0000256" key="1">
    <source>
        <dbReference type="ARBA" id="ARBA00001593"/>
    </source>
</evidence>
<feature type="transmembrane region" description="Helical" evidence="21">
    <location>
        <begin position="111"/>
        <end position="132"/>
    </location>
</feature>
<evidence type="ECO:0000256" key="16">
    <source>
        <dbReference type="PIRNR" id="PIRNR039050"/>
    </source>
</evidence>
<dbReference type="GO" id="GO:0005524">
    <property type="term" value="F:ATP binding"/>
    <property type="evidence" value="ECO:0007669"/>
    <property type="project" value="UniProtKB-UniRule"/>
</dbReference>
<feature type="domain" description="Guanylate cyclase" evidence="22">
    <location>
        <begin position="290"/>
        <end position="417"/>
    </location>
</feature>
<feature type="transmembrane region" description="Helical" evidence="21">
    <location>
        <begin position="622"/>
        <end position="643"/>
    </location>
</feature>
<feature type="binding site" evidence="17">
    <location>
        <begin position="295"/>
        <end position="300"/>
    </location>
    <ligand>
        <name>ATP</name>
        <dbReference type="ChEBI" id="CHEBI:30616"/>
    </ligand>
</feature>
<feature type="transmembrane region" description="Helical" evidence="21">
    <location>
        <begin position="77"/>
        <end position="99"/>
    </location>
</feature>
<dbReference type="GO" id="GO:0046872">
    <property type="term" value="F:metal ion binding"/>
    <property type="evidence" value="ECO:0007669"/>
    <property type="project" value="UniProtKB-KW"/>
</dbReference>
<keyword evidence="5 21" id="KW-0812">Transmembrane</keyword>
<feature type="binding site" evidence="17">
    <location>
        <position position="938"/>
    </location>
    <ligand>
        <name>ATP</name>
        <dbReference type="ChEBI" id="CHEBI:30616"/>
    </ligand>
</feature>
<feature type="binding site" evidence="17">
    <location>
        <begin position="1023"/>
        <end position="1025"/>
    </location>
    <ligand>
        <name>ATP</name>
        <dbReference type="ChEBI" id="CHEBI:30616"/>
    </ligand>
</feature>
<evidence type="ECO:0000256" key="18">
    <source>
        <dbReference type="PIRSR" id="PIRSR039050-51"/>
    </source>
</evidence>
<feature type="transmembrane region" description="Helical" evidence="21">
    <location>
        <begin position="801"/>
        <end position="820"/>
    </location>
</feature>
<comment type="subcellular location">
    <subcellularLocation>
        <location evidence="3">Membrane</location>
        <topology evidence="3">Multi-pass membrane protein</topology>
    </subcellularLocation>
</comment>
<evidence type="ECO:0000256" key="5">
    <source>
        <dbReference type="ARBA" id="ARBA00022692"/>
    </source>
</evidence>
<feature type="binding site" evidence="17">
    <location>
        <begin position="337"/>
        <end position="339"/>
    </location>
    <ligand>
        <name>ATP</name>
        <dbReference type="ChEBI" id="CHEBI:30616"/>
    </ligand>
</feature>
<feature type="transmembrane region" description="Helical" evidence="21">
    <location>
        <begin position="192"/>
        <end position="209"/>
    </location>
</feature>
<feature type="transmembrane region" description="Helical" evidence="21">
    <location>
        <begin position="138"/>
        <end position="154"/>
    </location>
</feature>
<dbReference type="InterPro" id="IPR030672">
    <property type="entry name" value="Adcy"/>
</dbReference>
<dbReference type="RefSeq" id="XP_032816336.1">
    <property type="nucleotide sequence ID" value="XM_032960445.1"/>
</dbReference>
<dbReference type="PANTHER" id="PTHR45627">
    <property type="entry name" value="ADENYLATE CYCLASE TYPE 1"/>
    <property type="match status" value="1"/>
</dbReference>
<dbReference type="CDD" id="cd07302">
    <property type="entry name" value="CHD"/>
    <property type="match status" value="2"/>
</dbReference>
<feature type="transmembrane region" description="Helical" evidence="21">
    <location>
        <begin position="732"/>
        <end position="749"/>
    </location>
</feature>
<gene>
    <name evidence="24" type="primary">LOC116945842</name>
</gene>
<keyword evidence="14" id="KW-0325">Glycoprotein</keyword>
<dbReference type="GO" id="GO:0005886">
    <property type="term" value="C:plasma membrane"/>
    <property type="evidence" value="ECO:0007669"/>
    <property type="project" value="InterPro"/>
</dbReference>
<comment type="function">
    <text evidence="16">Catalyzes the formation of the signaling molecule cAMP in response to G-protein signaling.</text>
</comment>
<name>A0AAJ7X017_PETMA</name>
<keyword evidence="13 16" id="KW-0472">Membrane</keyword>
<evidence type="ECO:0000259" key="22">
    <source>
        <dbReference type="PROSITE" id="PS50125"/>
    </source>
</evidence>
<dbReference type="InterPro" id="IPR032628">
    <property type="entry name" value="AC_N"/>
</dbReference>
<keyword evidence="7" id="KW-0677">Repeat</keyword>
<dbReference type="Gene3D" id="3.30.70.1230">
    <property type="entry name" value="Nucleotide cyclase"/>
    <property type="match status" value="2"/>
</dbReference>
<dbReference type="GO" id="GO:0004016">
    <property type="term" value="F:adenylate cyclase activity"/>
    <property type="evidence" value="ECO:0007669"/>
    <property type="project" value="UniProtKB-EC"/>
</dbReference>
<keyword evidence="18" id="KW-0464">Manganese</keyword>
<evidence type="ECO:0000256" key="9">
    <source>
        <dbReference type="ARBA" id="ARBA00022840"/>
    </source>
</evidence>
<feature type="transmembrane region" description="Helical" evidence="21">
    <location>
        <begin position="161"/>
        <end position="180"/>
    </location>
</feature>
<protein>
    <recommendedName>
        <fullName evidence="4 16">adenylate cyclase</fullName>
        <ecNumber evidence="4 16">4.6.1.1</ecNumber>
    </recommendedName>
</protein>
<evidence type="ECO:0000313" key="23">
    <source>
        <dbReference type="Proteomes" id="UP001318040"/>
    </source>
</evidence>
<evidence type="ECO:0000256" key="21">
    <source>
        <dbReference type="SAM" id="Phobius"/>
    </source>
</evidence>
<evidence type="ECO:0000256" key="10">
    <source>
        <dbReference type="ARBA" id="ARBA00022842"/>
    </source>
</evidence>
<dbReference type="GO" id="GO:0007193">
    <property type="term" value="P:adenylate cyclase-inhibiting G protein-coupled receptor signaling pathway"/>
    <property type="evidence" value="ECO:0007669"/>
    <property type="project" value="TreeGrafter"/>
</dbReference>
<evidence type="ECO:0000256" key="4">
    <source>
        <dbReference type="ARBA" id="ARBA00012201"/>
    </source>
</evidence>
<dbReference type="Proteomes" id="UP001318040">
    <property type="component" value="Chromosome 25"/>
</dbReference>
<feature type="binding site" evidence="17">
    <location>
        <begin position="1030"/>
        <end position="1034"/>
    </location>
    <ligand>
        <name>ATP</name>
        <dbReference type="ChEBI" id="CHEBI:30616"/>
    </ligand>
</feature>
<comment type="catalytic activity">
    <reaction evidence="1 16">
        <text>ATP = 3',5'-cyclic AMP + diphosphate</text>
        <dbReference type="Rhea" id="RHEA:15389"/>
        <dbReference type="ChEBI" id="CHEBI:30616"/>
        <dbReference type="ChEBI" id="CHEBI:33019"/>
        <dbReference type="ChEBI" id="CHEBI:58165"/>
        <dbReference type="EC" id="4.6.1.1"/>
    </reaction>
</comment>
<accession>A0AAJ7X017</accession>
<dbReference type="InterPro" id="IPR018297">
    <property type="entry name" value="A/G_cyclase_CS"/>
</dbReference>
<dbReference type="PANTHER" id="PTHR45627:SF12">
    <property type="entry name" value="ADENYLATE CYCLASE TYPE 2"/>
    <property type="match status" value="1"/>
</dbReference>
<feature type="binding site" evidence="17">
    <location>
        <position position="1070"/>
    </location>
    <ligand>
        <name>ATP</name>
        <dbReference type="ChEBI" id="CHEBI:30616"/>
    </ligand>
</feature>
<proteinExistence type="inferred from homology"/>
<dbReference type="InterPro" id="IPR029787">
    <property type="entry name" value="Nucleotide_cyclase"/>
</dbReference>
<dbReference type="PIRSF" id="PIRSF039050">
    <property type="entry name" value="Ade_cyc"/>
    <property type="match status" value="1"/>
</dbReference>
<feature type="binding site" evidence="18">
    <location>
        <position position="339"/>
    </location>
    <ligand>
        <name>Mg(2+)</name>
        <dbReference type="ChEBI" id="CHEBI:18420"/>
        <label>2</label>
        <note>catalytic</note>
    </ligand>
</feature>
<dbReference type="PROSITE" id="PS50125">
    <property type="entry name" value="GUANYLATE_CYCLASE_2"/>
    <property type="match status" value="2"/>
</dbReference>
<evidence type="ECO:0000256" key="11">
    <source>
        <dbReference type="ARBA" id="ARBA00022989"/>
    </source>
</evidence>
<dbReference type="AlphaFoldDB" id="A0AAJ7X017"/>
<feature type="binding site" evidence="18">
    <location>
        <position position="295"/>
    </location>
    <ligand>
        <name>Mg(2+)</name>
        <dbReference type="ChEBI" id="CHEBI:18420"/>
        <label>1</label>
        <note>catalytic</note>
    </ligand>
</feature>
<comment type="similarity">
    <text evidence="16 19">Belongs to the adenylyl cyclase class-4/guanylyl cyclase family.</text>
</comment>
<sequence length="1109" mass="122177">MLGCPPTPMVLRRKYSVRGGGAAAALIAEHGDLYRSYRGSQQQPLLLSLLLILAATCLALLVLTFATEKTPAKQVMFLATVSAGLAIFMLLLPLVACFGDSLRRSAPLPSVVVWALMMAGAFLFMFSSGVVVSAWDQVWIFLYIIFVSYTMLPLRLREAVIAGSVTCLSHIITTAIYVGLRTADRGILARQLVANAVIFVCGNLVGAYHKWMVELALRHTYSETYNYVYSKAQLEAEKRRQDCLLLSVIPTHVASEMKGDILLKFRGPQTPWREKSNFHNLYVKRHKDVSILYADIVGFTQLASVCTAAELVGVLNELFGRFDLIAKENACMRIKILGDCYYCVSGLPMPLREHAHNCVRMGLNMCQAIWQVRDNTGVDINMRVGVHSGNVLCGVIGLRKWQYDVWSHDVTLANYMEAGGLPGRVHITEATLGFLGDAFPVEPGNGGERNAYLREHGISTYFIIDPKAQRVGERRVSFVEDASSRGRTSVRVTNYLGTWGAAKPFVLLGHRESIVSESKDKGIPLTPANGNKKLHRAKSQKMVEDRVRQKMTQEIAAINSQWHCTQTEEINRVSLWFDEAELEKKYRNTALPHFPFYIGCATLVFGSVFAVQMLLFPRTVPFGISWGVSAFIILLVLATAIAGKLMGRDAAWARDVTSLSSWGLWLRLVLTVLATGTLLVMAVLNMLLLPQDSVCAPGSSITAECGYLPYAVYCCLLGLVSVCVFMRVNQELKLLLLAAAVAAYVAILLRTHALQLDAFTCSLYTDGAMAANSTGAAWCSAAAGNATTSLYPKGISVLKDIKIMGVVAIFVFLVTLVFLARQNNYYCRLDFLWRTKFEKEREELEMIGNVNRVLLQNVLPAHVANIFLKMKMPNEYLYNQAHEAVCVLFASIPDFKEFYNETDANKAGLECLRLLNEIIADFDELLSKLKFSGVEKIKTIGSTYMAAVGLNLTAGHDHAQMNVREEEERGNAHVGLALEFVLAMMSALEQNNRHSFNSFKLRVGLNHGPVIAGVIGAEKPQYDIWGNTVNVASRMESTGTVDRIQVTGETAQVLVSLGYSCESRGSINVKGKGRLETFYVSMDTSRTPGSLPGSAAPRNLLGFNGNGAP</sequence>
<dbReference type="InterPro" id="IPR001054">
    <property type="entry name" value="A/G_cyclase"/>
</dbReference>
<evidence type="ECO:0000256" key="7">
    <source>
        <dbReference type="ARBA" id="ARBA00022737"/>
    </source>
</evidence>
<feature type="binding site" evidence="18">
    <location>
        <position position="295"/>
    </location>
    <ligand>
        <name>Mg(2+)</name>
        <dbReference type="ChEBI" id="CHEBI:18420"/>
        <label>2</label>
        <note>catalytic</note>
    </ligand>
</feature>
<dbReference type="SMART" id="SM00044">
    <property type="entry name" value="CYCc"/>
    <property type="match status" value="2"/>
</dbReference>
<evidence type="ECO:0000256" key="2">
    <source>
        <dbReference type="ARBA" id="ARBA00001936"/>
    </source>
</evidence>
<keyword evidence="12 16" id="KW-0115">cAMP biosynthesis</keyword>
<evidence type="ECO:0000256" key="13">
    <source>
        <dbReference type="ARBA" id="ARBA00023136"/>
    </source>
</evidence>
<feature type="binding site" evidence="18">
    <location>
        <position position="339"/>
    </location>
    <ligand>
        <name>Mg(2+)</name>
        <dbReference type="ChEBI" id="CHEBI:18420"/>
        <label>1</label>
        <note>catalytic</note>
    </ligand>
</feature>
<keyword evidence="11 21" id="KW-1133">Transmembrane helix</keyword>
<keyword evidence="6 16" id="KW-0479">Metal-binding</keyword>
<keyword evidence="15 16" id="KW-0456">Lyase</keyword>
<feature type="domain" description="Guanylate cyclase" evidence="22">
    <location>
        <begin position="886"/>
        <end position="1036"/>
    </location>
</feature>
<keyword evidence="9 16" id="KW-0067">ATP-binding</keyword>
<feature type="transmembrane region" description="Helical" evidence="21">
    <location>
        <begin position="707"/>
        <end position="725"/>
    </location>
</feature>
<evidence type="ECO:0000256" key="3">
    <source>
        <dbReference type="ARBA" id="ARBA00004141"/>
    </source>
</evidence>
<evidence type="ECO:0000256" key="12">
    <source>
        <dbReference type="ARBA" id="ARBA00022998"/>
    </source>
</evidence>
<feature type="binding site" evidence="18">
    <location>
        <position position="296"/>
    </location>
    <ligand>
        <name>Mg(2+)</name>
        <dbReference type="ChEBI" id="CHEBI:18420"/>
        <label>2</label>
        <note>catalytic</note>
    </ligand>
</feature>
<feature type="binding site" evidence="17">
    <location>
        <position position="383"/>
    </location>
    <ligand>
        <name>ATP</name>
        <dbReference type="ChEBI" id="CHEBI:30616"/>
    </ligand>
</feature>
<comment type="cofactor">
    <cofactor evidence="2">
        <name>Mn(2+)</name>
        <dbReference type="ChEBI" id="CHEBI:29035"/>
    </cofactor>
</comment>
<dbReference type="Pfam" id="PF06327">
    <property type="entry name" value="Adcy_cons_dom"/>
    <property type="match status" value="1"/>
</dbReference>
<dbReference type="FunFam" id="3.30.70.1230:FF:000001">
    <property type="entry name" value="Adenylate cyclase"/>
    <property type="match status" value="1"/>
</dbReference>
<evidence type="ECO:0000256" key="20">
    <source>
        <dbReference type="SAM" id="MobiDB-lite"/>
    </source>
</evidence>
<evidence type="ECO:0000256" key="14">
    <source>
        <dbReference type="ARBA" id="ARBA00023180"/>
    </source>
</evidence>
<dbReference type="EC" id="4.6.1.1" evidence="4 16"/>
<feature type="transmembrane region" description="Helical" evidence="21">
    <location>
        <begin position="594"/>
        <end position="616"/>
    </location>
</feature>
<dbReference type="GO" id="GO:0035556">
    <property type="term" value="P:intracellular signal transduction"/>
    <property type="evidence" value="ECO:0007669"/>
    <property type="project" value="InterPro"/>
</dbReference>
<dbReference type="FunFam" id="3.30.70.1230:FF:000014">
    <property type="entry name" value="adenylate cyclase type 9"/>
    <property type="match status" value="1"/>
</dbReference>
<feature type="region of interest" description="Disordered" evidence="20">
    <location>
        <begin position="1086"/>
        <end position="1109"/>
    </location>
</feature>
<dbReference type="SUPFAM" id="SSF55073">
    <property type="entry name" value="Nucleotide cyclase"/>
    <property type="match status" value="2"/>
</dbReference>